<evidence type="ECO:0000313" key="2">
    <source>
        <dbReference type="EMBL" id="UPM42388.1"/>
    </source>
</evidence>
<protein>
    <submittedName>
        <fullName evidence="2">DUF5518 domain-containing protein</fullName>
    </submittedName>
</protein>
<evidence type="ECO:0000256" key="1">
    <source>
        <dbReference type="SAM" id="Phobius"/>
    </source>
</evidence>
<feature type="transmembrane region" description="Helical" evidence="1">
    <location>
        <begin position="108"/>
        <end position="138"/>
    </location>
</feature>
<dbReference type="Proteomes" id="UP000831768">
    <property type="component" value="Chromosome"/>
</dbReference>
<accession>A0A8U0A1R2</accession>
<proteinExistence type="predicted"/>
<feature type="transmembrane region" description="Helical" evidence="1">
    <location>
        <begin position="79"/>
        <end position="102"/>
    </location>
</feature>
<keyword evidence="1" id="KW-0472">Membrane</keyword>
<name>A0A8U0A1R2_9EURY</name>
<feature type="transmembrane region" description="Helical" evidence="1">
    <location>
        <begin position="191"/>
        <end position="216"/>
    </location>
</feature>
<feature type="transmembrane region" description="Helical" evidence="1">
    <location>
        <begin position="18"/>
        <end position="40"/>
    </location>
</feature>
<reference evidence="2" key="1">
    <citation type="submission" date="2022-04" db="EMBL/GenBank/DDBJ databases">
        <title>Halocatena sp. nov., isolated from a salt lake.</title>
        <authorList>
            <person name="Cui H.-L."/>
        </authorList>
    </citation>
    <scope>NUCLEOTIDE SEQUENCE</scope>
    <source>
        <strain evidence="2">AD-1</strain>
    </source>
</reference>
<evidence type="ECO:0000313" key="3">
    <source>
        <dbReference type="Proteomes" id="UP000831768"/>
    </source>
</evidence>
<dbReference type="AlphaFoldDB" id="A0A8U0A1R2"/>
<dbReference type="RefSeq" id="WP_247993062.1">
    <property type="nucleotide sequence ID" value="NZ_CP096019.1"/>
</dbReference>
<feature type="transmembrane region" description="Helical" evidence="1">
    <location>
        <begin position="259"/>
        <end position="276"/>
    </location>
</feature>
<dbReference type="InterPro" id="IPR040493">
    <property type="entry name" value="DUF5518"/>
</dbReference>
<organism evidence="2 3">
    <name type="scientific">Halocatena salina</name>
    <dbReference type="NCBI Taxonomy" id="2934340"/>
    <lineage>
        <taxon>Archaea</taxon>
        <taxon>Methanobacteriati</taxon>
        <taxon>Methanobacteriota</taxon>
        <taxon>Stenosarchaea group</taxon>
        <taxon>Halobacteria</taxon>
        <taxon>Halobacteriales</taxon>
        <taxon>Natronomonadaceae</taxon>
        <taxon>Halocatena</taxon>
    </lineage>
</organism>
<feature type="transmembrane region" description="Helical" evidence="1">
    <location>
        <begin position="165"/>
        <end position="185"/>
    </location>
</feature>
<dbReference type="GeneID" id="71928485"/>
<dbReference type="KEGG" id="haad:MW046_10520"/>
<feature type="transmembrane region" description="Helical" evidence="1">
    <location>
        <begin position="46"/>
        <end position="67"/>
    </location>
</feature>
<keyword evidence="1" id="KW-0812">Transmembrane</keyword>
<sequence>MALLAPLRKAQTDDSLRFAILLGLATIPFTLLLSSGSVSISSGGVVIGSSISGEPLLLAGLLVGYYYSNRSTESRRAGLWTGLVGSIATVLVFVVTMLPSIADASLEMTAVAVVLIPIAIAIGAGLSALITMIVAVITDRVTTRLRNRNRSDTGETPEPAASSNWWRAVPVYALLAPIVLLSVWLESLDSGVGVVTFLGLLILVPLSIVALVALFIDATEPRTDWIPSVGIYVGIPIALYALVYLASASQGRMEPSGDAWYGFIVALWIVAAVYLADRYRHIGTLQFR</sequence>
<dbReference type="EMBL" id="CP096019">
    <property type="protein sequence ID" value="UPM42388.1"/>
    <property type="molecule type" value="Genomic_DNA"/>
</dbReference>
<keyword evidence="3" id="KW-1185">Reference proteome</keyword>
<dbReference type="Pfam" id="PF17647">
    <property type="entry name" value="DUF5518"/>
    <property type="match status" value="1"/>
</dbReference>
<keyword evidence="1" id="KW-1133">Transmembrane helix</keyword>
<feature type="transmembrane region" description="Helical" evidence="1">
    <location>
        <begin position="228"/>
        <end position="247"/>
    </location>
</feature>
<gene>
    <name evidence="2" type="ORF">MW046_10520</name>
</gene>